<proteinExistence type="predicted"/>
<evidence type="ECO:0000313" key="2">
    <source>
        <dbReference type="Proteomes" id="UP001607302"/>
    </source>
</evidence>
<reference evidence="1 2" key="1">
    <citation type="journal article" date="2024" name="Ann. Entomol. Soc. Am.">
        <title>Genomic analyses of the southern and eastern yellowjacket wasps (Hymenoptera: Vespidae) reveal evolutionary signatures of social life.</title>
        <authorList>
            <person name="Catto M.A."/>
            <person name="Caine P.B."/>
            <person name="Orr S.E."/>
            <person name="Hunt B.G."/>
            <person name="Goodisman M.A.D."/>
        </authorList>
    </citation>
    <scope>NUCLEOTIDE SEQUENCE [LARGE SCALE GENOMIC DNA]</scope>
    <source>
        <strain evidence="1">233</strain>
        <tissue evidence="1">Head and thorax</tissue>
    </source>
</reference>
<name>A0ABD2BYF6_VESSQ</name>
<dbReference type="EMBL" id="JAUDFV010000027">
    <property type="protein sequence ID" value="KAL2737779.1"/>
    <property type="molecule type" value="Genomic_DNA"/>
</dbReference>
<organism evidence="1 2">
    <name type="scientific">Vespula squamosa</name>
    <name type="common">Southern yellow jacket</name>
    <name type="synonym">Wasp</name>
    <dbReference type="NCBI Taxonomy" id="30214"/>
    <lineage>
        <taxon>Eukaryota</taxon>
        <taxon>Metazoa</taxon>
        <taxon>Ecdysozoa</taxon>
        <taxon>Arthropoda</taxon>
        <taxon>Hexapoda</taxon>
        <taxon>Insecta</taxon>
        <taxon>Pterygota</taxon>
        <taxon>Neoptera</taxon>
        <taxon>Endopterygota</taxon>
        <taxon>Hymenoptera</taxon>
        <taxon>Apocrita</taxon>
        <taxon>Aculeata</taxon>
        <taxon>Vespoidea</taxon>
        <taxon>Vespidae</taxon>
        <taxon>Vespinae</taxon>
        <taxon>Vespula</taxon>
    </lineage>
</organism>
<comment type="caution">
    <text evidence="1">The sequence shown here is derived from an EMBL/GenBank/DDBJ whole genome shotgun (WGS) entry which is preliminary data.</text>
</comment>
<gene>
    <name evidence="1" type="ORF">V1478_001865</name>
</gene>
<protein>
    <submittedName>
        <fullName evidence="1">Uncharacterized protein</fullName>
    </submittedName>
</protein>
<sequence>MSRKRIPIGNYRNELVPSRNRRPTRVRKLWNSILRLLRRIYWQSKESSLRGNVYVFLLCHLRSSSSSSSLQTALAASTNLRNSFARSAQILQVRYRNVRKFKSSLSFPVTDKIDAATTTPTDIAATAGVASTAAAGADGPISVP</sequence>
<evidence type="ECO:0000313" key="1">
    <source>
        <dbReference type="EMBL" id="KAL2737779.1"/>
    </source>
</evidence>
<dbReference type="Proteomes" id="UP001607302">
    <property type="component" value="Unassembled WGS sequence"/>
</dbReference>
<accession>A0ABD2BYF6</accession>
<keyword evidence="2" id="KW-1185">Reference proteome</keyword>
<dbReference type="AlphaFoldDB" id="A0ABD2BYF6"/>